<keyword evidence="2" id="KW-1185">Reference proteome</keyword>
<gene>
    <name evidence="1" type="ORF">PHET_00910</name>
</gene>
<dbReference type="EMBL" id="LUCH01000246">
    <property type="protein sequence ID" value="KAF5405674.1"/>
    <property type="molecule type" value="Genomic_DNA"/>
</dbReference>
<name>A0A8J4TSA8_9TREM</name>
<accession>A0A8J4TSA8</accession>
<sequence length="86" mass="9879">MNNVACNYGSVNESELTADLKNYVSETIATKDVIRKSKHKIEKVEYTKLPNNHLLKYEQRLTPCICLRRRCPVALYCLLAVVSLFC</sequence>
<proteinExistence type="predicted"/>
<dbReference type="OrthoDB" id="10492793at2759"/>
<reference evidence="1" key="1">
    <citation type="submission" date="2019-05" db="EMBL/GenBank/DDBJ databases">
        <title>Annotation for the trematode Paragonimus heterotremus.</title>
        <authorList>
            <person name="Choi Y.-J."/>
        </authorList>
    </citation>
    <scope>NUCLEOTIDE SEQUENCE</scope>
    <source>
        <strain evidence="1">LC</strain>
    </source>
</reference>
<comment type="caution">
    <text evidence="1">The sequence shown here is derived from an EMBL/GenBank/DDBJ whole genome shotgun (WGS) entry which is preliminary data.</text>
</comment>
<organism evidence="1 2">
    <name type="scientific">Paragonimus heterotremus</name>
    <dbReference type="NCBI Taxonomy" id="100268"/>
    <lineage>
        <taxon>Eukaryota</taxon>
        <taxon>Metazoa</taxon>
        <taxon>Spiralia</taxon>
        <taxon>Lophotrochozoa</taxon>
        <taxon>Platyhelminthes</taxon>
        <taxon>Trematoda</taxon>
        <taxon>Digenea</taxon>
        <taxon>Plagiorchiida</taxon>
        <taxon>Troglotremata</taxon>
        <taxon>Troglotrematidae</taxon>
        <taxon>Paragonimus</taxon>
    </lineage>
</organism>
<evidence type="ECO:0000313" key="1">
    <source>
        <dbReference type="EMBL" id="KAF5405674.1"/>
    </source>
</evidence>
<dbReference type="Proteomes" id="UP000748531">
    <property type="component" value="Unassembled WGS sequence"/>
</dbReference>
<evidence type="ECO:0000313" key="2">
    <source>
        <dbReference type="Proteomes" id="UP000748531"/>
    </source>
</evidence>
<protein>
    <submittedName>
        <fullName evidence="1">Uncharacterized protein</fullName>
    </submittedName>
</protein>
<dbReference type="AlphaFoldDB" id="A0A8J4TSA8"/>